<keyword evidence="2" id="KW-1185">Reference proteome</keyword>
<organism evidence="1 2">
    <name type="scientific">Candidatus Thiodictyon syntrophicum</name>
    <dbReference type="NCBI Taxonomy" id="1166950"/>
    <lineage>
        <taxon>Bacteria</taxon>
        <taxon>Pseudomonadati</taxon>
        <taxon>Pseudomonadota</taxon>
        <taxon>Gammaproteobacteria</taxon>
        <taxon>Chromatiales</taxon>
        <taxon>Chromatiaceae</taxon>
        <taxon>Thiodictyon</taxon>
    </lineage>
</organism>
<evidence type="ECO:0000313" key="1">
    <source>
        <dbReference type="EMBL" id="AUB79876.1"/>
    </source>
</evidence>
<dbReference type="CDD" id="cd19166">
    <property type="entry name" value="HemeO-bac"/>
    <property type="match status" value="1"/>
</dbReference>
<dbReference type="SUPFAM" id="SSF48613">
    <property type="entry name" value="Heme oxygenase-like"/>
    <property type="match status" value="1"/>
</dbReference>
<dbReference type="AlphaFoldDB" id="A0A2K8U2Q9"/>
<protein>
    <recommendedName>
        <fullName evidence="3">Biliverdin-producing heme oxygenase</fullName>
    </recommendedName>
</protein>
<dbReference type="Proteomes" id="UP000232638">
    <property type="component" value="Chromosome"/>
</dbReference>
<reference evidence="1 2" key="1">
    <citation type="submission" date="2017-03" db="EMBL/GenBank/DDBJ databases">
        <title>Complete genome sequence of Candidatus 'Thiodictyon syntrophicum' sp. nov. strain Cad16T, a photolithoautotroph purple sulfur bacterium isolated from an alpine meromictic lake.</title>
        <authorList>
            <person name="Luedin S.M."/>
            <person name="Pothier J.F."/>
            <person name="Danza F."/>
            <person name="Storelli N."/>
            <person name="Wittwer M."/>
            <person name="Tonolla M."/>
        </authorList>
    </citation>
    <scope>NUCLEOTIDE SEQUENCE [LARGE SCALE GENOMIC DNA]</scope>
    <source>
        <strain evidence="1 2">Cad16T</strain>
    </source>
</reference>
<proteinExistence type="predicted"/>
<sequence length="211" mass="22112">MLVALRLATAATHQAVELLPGMVRLTGPDPSPADYRRYLRLMARVYGTLEPSLYAALSAPRAPGAGAADQRSPRLAAERISALGLRPKFPALCADLAVHGLAPPAVAPDLLSPPDLNTTLGGIYVLEGSTLGGRVVARRLRKHLGDPLPGATFLDFHGDQAAAHWKRLGLVLDGLAADGLIDPDGVIAGACAVFQEVYTMLATFDEDPPAP</sequence>
<dbReference type="InterPro" id="IPR016084">
    <property type="entry name" value="Haem_Oase-like_multi-hlx"/>
</dbReference>
<dbReference type="Gene3D" id="1.20.910.10">
    <property type="entry name" value="Heme oxygenase-like"/>
    <property type="match status" value="1"/>
</dbReference>
<evidence type="ECO:0000313" key="2">
    <source>
        <dbReference type="Proteomes" id="UP000232638"/>
    </source>
</evidence>
<evidence type="ECO:0008006" key="3">
    <source>
        <dbReference type="Google" id="ProtNLM"/>
    </source>
</evidence>
<name>A0A2K8U2Q9_9GAMM</name>
<dbReference type="KEGG" id="tsy:THSYN_02145"/>
<gene>
    <name evidence="1" type="ORF">THSYN_02145</name>
</gene>
<accession>A0A2K8U2Q9</accession>
<dbReference type="EMBL" id="CP020370">
    <property type="protein sequence ID" value="AUB79876.1"/>
    <property type="molecule type" value="Genomic_DNA"/>
</dbReference>